<dbReference type="InterPro" id="IPR027417">
    <property type="entry name" value="P-loop_NTPase"/>
</dbReference>
<keyword evidence="3" id="KW-0547">Nucleotide-binding</keyword>
<gene>
    <name evidence="3" type="ORF">F3N42_09500</name>
</gene>
<sequence>MAEAEEEKIYTRLMATAMSEALGDTPVVCLLGPRQSGKSTLVRRLLPKRHYVTFDDPGLLDAAQADPLGFLRALPEQVTLDEIQRVPELLPPIKLLVDENRTPGRFVLTGSANLLLLPSVNESLAGRMEVVRLHPLSEMEKQGTETSFLETLISGALEAAVSESGQVVSGTAEAICSGGYPEPLGRPARSARRWYRQYLDAVIQRDVSAVAQVRKEDDLRRLVEYLAHQTANLLNVNAASNDLGLDRTTINRYITILERLFLVRQLPAWHRNGMKRLVSLPKVHMVDSGLAANLLRLTPSDWSLHGTEFGGLLESFVVQQLICQSGWVDSELKFSHYRDKDQKEVDLVIEQGRRVWGVEVKRSASIKRTDAKGLARLATQAGKNFQGGALLYSGTNTLPLEPPNCFAVPIDRLWHE</sequence>
<dbReference type="PANTHER" id="PTHR43566:SF2">
    <property type="entry name" value="DUF4143 DOMAIN-CONTAINING PROTEIN"/>
    <property type="match status" value="1"/>
</dbReference>
<dbReference type="Pfam" id="PF13635">
    <property type="entry name" value="DUF4143"/>
    <property type="match status" value="1"/>
</dbReference>
<proteinExistence type="predicted"/>
<evidence type="ECO:0000313" key="3">
    <source>
        <dbReference type="EMBL" id="KAA9131542.1"/>
    </source>
</evidence>
<dbReference type="InterPro" id="IPR041682">
    <property type="entry name" value="AAA_14"/>
</dbReference>
<feature type="domain" description="DUF4143" evidence="2">
    <location>
        <begin position="204"/>
        <end position="363"/>
    </location>
</feature>
<keyword evidence="3" id="KW-0067">ATP-binding</keyword>
<evidence type="ECO:0000259" key="1">
    <source>
        <dbReference type="Pfam" id="PF13173"/>
    </source>
</evidence>
<name>A0A5N0T9C4_9GAMM</name>
<evidence type="ECO:0000259" key="2">
    <source>
        <dbReference type="Pfam" id="PF13635"/>
    </source>
</evidence>
<organism evidence="3 4">
    <name type="scientific">Marinihelvus fidelis</name>
    <dbReference type="NCBI Taxonomy" id="2613842"/>
    <lineage>
        <taxon>Bacteria</taxon>
        <taxon>Pseudomonadati</taxon>
        <taxon>Pseudomonadota</taxon>
        <taxon>Gammaproteobacteria</taxon>
        <taxon>Chromatiales</taxon>
        <taxon>Wenzhouxiangellaceae</taxon>
        <taxon>Marinihelvus</taxon>
    </lineage>
</organism>
<dbReference type="EMBL" id="VYXP01000005">
    <property type="protein sequence ID" value="KAA9131542.1"/>
    <property type="molecule type" value="Genomic_DNA"/>
</dbReference>
<comment type="caution">
    <text evidence="3">The sequence shown here is derived from an EMBL/GenBank/DDBJ whole genome shotgun (WGS) entry which is preliminary data.</text>
</comment>
<keyword evidence="4" id="KW-1185">Reference proteome</keyword>
<dbReference type="Pfam" id="PF13173">
    <property type="entry name" value="AAA_14"/>
    <property type="match status" value="1"/>
</dbReference>
<reference evidence="3 4" key="1">
    <citation type="submission" date="2019-09" db="EMBL/GenBank/DDBJ databases">
        <title>Wenzhouxiangella sp. Genome sequencing and assembly.</title>
        <authorList>
            <person name="Zhang R."/>
        </authorList>
    </citation>
    <scope>NUCLEOTIDE SEQUENCE [LARGE SCALE GENOMIC DNA]</scope>
    <source>
        <strain evidence="3 4">W260</strain>
    </source>
</reference>
<evidence type="ECO:0000313" key="4">
    <source>
        <dbReference type="Proteomes" id="UP000325372"/>
    </source>
</evidence>
<dbReference type="AlphaFoldDB" id="A0A5N0T9C4"/>
<dbReference type="SUPFAM" id="SSF52540">
    <property type="entry name" value="P-loop containing nucleoside triphosphate hydrolases"/>
    <property type="match status" value="1"/>
</dbReference>
<accession>A0A5N0T9C4</accession>
<dbReference type="Proteomes" id="UP000325372">
    <property type="component" value="Unassembled WGS sequence"/>
</dbReference>
<feature type="domain" description="AAA" evidence="1">
    <location>
        <begin position="25"/>
        <end position="139"/>
    </location>
</feature>
<dbReference type="PANTHER" id="PTHR43566">
    <property type="entry name" value="CONSERVED PROTEIN"/>
    <property type="match status" value="1"/>
</dbReference>
<dbReference type="GO" id="GO:0005524">
    <property type="term" value="F:ATP binding"/>
    <property type="evidence" value="ECO:0007669"/>
    <property type="project" value="UniProtKB-KW"/>
</dbReference>
<dbReference type="RefSeq" id="WP_150864191.1">
    <property type="nucleotide sequence ID" value="NZ_VYXP01000005.1"/>
</dbReference>
<dbReference type="InterPro" id="IPR025420">
    <property type="entry name" value="DUF4143"/>
</dbReference>
<protein>
    <submittedName>
        <fullName evidence="3">ATP-binding protein</fullName>
    </submittedName>
</protein>